<dbReference type="PANTHER" id="PTHR40084">
    <property type="entry name" value="PHOSPHOHYDROLASE, PHP FAMILY"/>
    <property type="match status" value="1"/>
</dbReference>
<dbReference type="OrthoDB" id="114814at2157"/>
<dbReference type="PATRIC" id="fig|647171.4.peg.1713"/>
<dbReference type="PANTHER" id="PTHR40084:SF1">
    <property type="entry name" value="PHOSPHOTRANSFERASE"/>
    <property type="match status" value="1"/>
</dbReference>
<name>H1L149_9EURY</name>
<accession>H1L149</accession>
<dbReference type="CDD" id="cd19067">
    <property type="entry name" value="PfuEndoQ-like"/>
    <property type="match status" value="1"/>
</dbReference>
<sequence>MIINADLHIHSKYSGGTSKYMDIEHILKYGKLKGLDLIGTGDCLHGKYLNEIKNYKDKNLLLTTEIEDINRVHHLVFLPSISKVEELREILKKYSKNIDDDGRPRVLMDGKELIEVVHDVGGLIGAAHAFTPWTSLYKSFDSVYDCYGKKPDFIELGLSADTDMADMIKELRDIPFLSNSDAHSYHPHRLGREFNQFEVDSLGNLEENFEEIKKAIKNNKIVANYGLDPKLGKYHLTACTKCYLRFKLEDAKRLNFKCPCGGTIKKGVLSRVEELSDGQIIHPKFRPPYYKIIPLAEIISLSTKRGIGTQTVNNLWKKFIEKYKNEIKVLINADIEELKEIHEDVGKTIELFRRGKIYIYPGGGGEYGRIMKTPPKINWYVMQNTLDAWLNR</sequence>
<dbReference type="EMBL" id="AGJL01000061">
    <property type="protein sequence ID" value="EHP84063.1"/>
    <property type="molecule type" value="Genomic_DNA"/>
</dbReference>
<organism evidence="1 2">
    <name type="scientific">Methanotorris formicicus Mc-S-70</name>
    <dbReference type="NCBI Taxonomy" id="647171"/>
    <lineage>
        <taxon>Archaea</taxon>
        <taxon>Methanobacteriati</taxon>
        <taxon>Methanobacteriota</taxon>
        <taxon>Methanomada group</taxon>
        <taxon>Methanococci</taxon>
        <taxon>Methanococcales</taxon>
        <taxon>Methanocaldococcaceae</taxon>
        <taxon>Methanotorris</taxon>
    </lineage>
</organism>
<evidence type="ECO:0000313" key="1">
    <source>
        <dbReference type="EMBL" id="EHP84063.1"/>
    </source>
</evidence>
<dbReference type="Proteomes" id="UP000003706">
    <property type="component" value="Unassembled WGS sequence"/>
</dbReference>
<dbReference type="InterPro" id="IPR016195">
    <property type="entry name" value="Pol/histidinol_Pase-like"/>
</dbReference>
<dbReference type="InterPro" id="IPR005287">
    <property type="entry name" value="CHP00375"/>
</dbReference>
<dbReference type="STRING" id="647171.MetfoDRAFT_1773"/>
<dbReference type="Gene3D" id="3.20.20.140">
    <property type="entry name" value="Metal-dependent hydrolases"/>
    <property type="match status" value="1"/>
</dbReference>
<dbReference type="NCBIfam" id="TIGR00375">
    <property type="entry name" value="TIGR00375 family protein"/>
    <property type="match status" value="1"/>
</dbReference>
<evidence type="ECO:0000313" key="2">
    <source>
        <dbReference type="Proteomes" id="UP000003706"/>
    </source>
</evidence>
<dbReference type="RefSeq" id="WP_007045194.1">
    <property type="nucleotide sequence ID" value="NZ_AGJL01000061.1"/>
</dbReference>
<protein>
    <submittedName>
        <fullName evidence="1">PHP domain protein</fullName>
    </submittedName>
</protein>
<gene>
    <name evidence="1" type="ORF">MetfoDRAFT_1773</name>
</gene>
<reference evidence="1 2" key="1">
    <citation type="submission" date="2011-09" db="EMBL/GenBank/DDBJ databases">
        <title>The draft genome of Methanotorris formicicus Mc-S-70.</title>
        <authorList>
            <consortium name="US DOE Joint Genome Institute (JGI-PGF)"/>
            <person name="Lucas S."/>
            <person name="Han J."/>
            <person name="Lapidus A."/>
            <person name="Cheng J.-F."/>
            <person name="Goodwin L."/>
            <person name="Pitluck S."/>
            <person name="Peters L."/>
            <person name="Land M.L."/>
            <person name="Hauser L."/>
            <person name="Sieprawska-Lupa M."/>
            <person name="Takai K."/>
            <person name="Miyazaki J."/>
            <person name="Whitman W."/>
            <person name="Woyke T.J."/>
        </authorList>
    </citation>
    <scope>NUCLEOTIDE SEQUENCE [LARGE SCALE GENOMIC DNA]</scope>
    <source>
        <strain evidence="1 2">Mc-S-70</strain>
    </source>
</reference>
<keyword evidence="2" id="KW-1185">Reference proteome</keyword>
<comment type="caution">
    <text evidence="1">The sequence shown here is derived from an EMBL/GenBank/DDBJ whole genome shotgun (WGS) entry which is preliminary data.</text>
</comment>
<proteinExistence type="predicted"/>
<dbReference type="AlphaFoldDB" id="H1L149"/>
<dbReference type="SUPFAM" id="SSF89550">
    <property type="entry name" value="PHP domain-like"/>
    <property type="match status" value="1"/>
</dbReference>